<keyword evidence="1" id="KW-0540">Nuclease</keyword>
<keyword evidence="1" id="KW-0378">Hydrolase</keyword>
<keyword evidence="2" id="KW-1185">Reference proteome</keyword>
<organism evidence="1 2">
    <name type="scientific">Saccharothrix violaceirubra</name>
    <dbReference type="NCBI Taxonomy" id="413306"/>
    <lineage>
        <taxon>Bacteria</taxon>
        <taxon>Bacillati</taxon>
        <taxon>Actinomycetota</taxon>
        <taxon>Actinomycetes</taxon>
        <taxon>Pseudonocardiales</taxon>
        <taxon>Pseudonocardiaceae</taxon>
        <taxon>Saccharothrix</taxon>
    </lineage>
</organism>
<dbReference type="AlphaFoldDB" id="A0A7W7T2F8"/>
<dbReference type="Proteomes" id="UP000542674">
    <property type="component" value="Unassembled WGS sequence"/>
</dbReference>
<dbReference type="RefSeq" id="WP_184668758.1">
    <property type="nucleotide sequence ID" value="NZ_BAABAI010000045.1"/>
</dbReference>
<evidence type="ECO:0000313" key="2">
    <source>
        <dbReference type="Proteomes" id="UP000542674"/>
    </source>
</evidence>
<keyword evidence="1" id="KW-0255">Endonuclease</keyword>
<sequence>MLATDDTGAVLDAEFEIEQDGDSSVCEDFVTVALTEAWRSRPGRTRPKPPTLLDAERGIAMAPDVVHLVDEIPRIVVDAKYKLATGTGRYPNADHYQALAYATALEVAHTWLVYAGTAELARTHHVLNSPVTITTYALDLDVEPPELLAQVQRLADSAWDAQP</sequence>
<reference evidence="1 2" key="1">
    <citation type="submission" date="2020-08" db="EMBL/GenBank/DDBJ databases">
        <title>Sequencing the genomes of 1000 actinobacteria strains.</title>
        <authorList>
            <person name="Klenk H.-P."/>
        </authorList>
    </citation>
    <scope>NUCLEOTIDE SEQUENCE [LARGE SCALE GENOMIC DNA]</scope>
    <source>
        <strain evidence="1 2">DSM 45084</strain>
    </source>
</reference>
<protein>
    <submittedName>
        <fullName evidence="1">5-methylcytosine-specific restriction endonuclease McrBC regulatory subunit McrC</fullName>
    </submittedName>
</protein>
<comment type="caution">
    <text evidence="1">The sequence shown here is derived from an EMBL/GenBank/DDBJ whole genome shotgun (WGS) entry which is preliminary data.</text>
</comment>
<dbReference type="Pfam" id="PF10117">
    <property type="entry name" value="McrBC"/>
    <property type="match status" value="1"/>
</dbReference>
<gene>
    <name evidence="1" type="ORF">F4559_002645</name>
</gene>
<name>A0A7W7T2F8_9PSEU</name>
<dbReference type="InterPro" id="IPR019292">
    <property type="entry name" value="McrC"/>
</dbReference>
<accession>A0A7W7T2F8</accession>
<dbReference type="GO" id="GO:0004519">
    <property type="term" value="F:endonuclease activity"/>
    <property type="evidence" value="ECO:0007669"/>
    <property type="project" value="UniProtKB-KW"/>
</dbReference>
<evidence type="ECO:0000313" key="1">
    <source>
        <dbReference type="EMBL" id="MBB4965286.1"/>
    </source>
</evidence>
<proteinExistence type="predicted"/>
<dbReference type="EMBL" id="JACHJS010000001">
    <property type="protein sequence ID" value="MBB4965286.1"/>
    <property type="molecule type" value="Genomic_DNA"/>
</dbReference>